<dbReference type="Pfam" id="PF07593">
    <property type="entry name" value="UnbV_ASPIC"/>
    <property type="match status" value="1"/>
</dbReference>
<dbReference type="InterPro" id="IPR027039">
    <property type="entry name" value="Crtac1"/>
</dbReference>
<dbReference type="InterPro" id="IPR011519">
    <property type="entry name" value="UnbV_ASPIC"/>
</dbReference>
<gene>
    <name evidence="4" type="ORF">AKJ08_3549</name>
</gene>
<dbReference type="AlphaFoldDB" id="A0A0K1PI20"/>
<dbReference type="InterPro" id="IPR013517">
    <property type="entry name" value="FG-GAP"/>
</dbReference>
<evidence type="ECO:0000259" key="3">
    <source>
        <dbReference type="Pfam" id="PF07593"/>
    </source>
</evidence>
<keyword evidence="1 2" id="KW-0732">Signal</keyword>
<dbReference type="PANTHER" id="PTHR16026:SF0">
    <property type="entry name" value="CARTILAGE ACIDIC PROTEIN 1"/>
    <property type="match status" value="1"/>
</dbReference>
<dbReference type="EMBL" id="CP012332">
    <property type="protein sequence ID" value="AKU93162.1"/>
    <property type="molecule type" value="Genomic_DNA"/>
</dbReference>
<evidence type="ECO:0000256" key="2">
    <source>
        <dbReference type="SAM" id="SignalP"/>
    </source>
</evidence>
<feature type="signal peptide" evidence="2">
    <location>
        <begin position="1"/>
        <end position="21"/>
    </location>
</feature>
<dbReference type="STRING" id="1391653.AKJ08_3549"/>
<dbReference type="RefSeq" id="WP_050727226.1">
    <property type="nucleotide sequence ID" value="NZ_CP012332.1"/>
</dbReference>
<reference evidence="4 5" key="1">
    <citation type="submission" date="2015-08" db="EMBL/GenBank/DDBJ databases">
        <authorList>
            <person name="Babu N.S."/>
            <person name="Beckwith C.J."/>
            <person name="Beseler K.G."/>
            <person name="Brison A."/>
            <person name="Carone J.V."/>
            <person name="Caskin T.P."/>
            <person name="Diamond M."/>
            <person name="Durham M.E."/>
            <person name="Foxe J.M."/>
            <person name="Go M."/>
            <person name="Henderson B.A."/>
            <person name="Jones I.B."/>
            <person name="McGettigan J.A."/>
            <person name="Micheletti S.J."/>
            <person name="Nasrallah M.E."/>
            <person name="Ortiz D."/>
            <person name="Piller C.R."/>
            <person name="Privatt S.R."/>
            <person name="Schneider S.L."/>
            <person name="Sharp S."/>
            <person name="Smith T.C."/>
            <person name="Stanton J.D."/>
            <person name="Ullery H.E."/>
            <person name="Wilson R.J."/>
            <person name="Serrano M.G."/>
            <person name="Buck G."/>
            <person name="Lee V."/>
            <person name="Wang Y."/>
            <person name="Carvalho R."/>
            <person name="Voegtly L."/>
            <person name="Shi R."/>
            <person name="Duckworth R."/>
            <person name="Johnson A."/>
            <person name="Loviza R."/>
            <person name="Walstead R."/>
            <person name="Shah Z."/>
            <person name="Kiflezghi M."/>
            <person name="Wade K."/>
            <person name="Ball S.L."/>
            <person name="Bradley K.W."/>
            <person name="Asai D.J."/>
            <person name="Bowman C.A."/>
            <person name="Russell D.A."/>
            <person name="Pope W.H."/>
            <person name="Jacobs-Sera D."/>
            <person name="Hendrix R.W."/>
            <person name="Hatfull G.F."/>
        </authorList>
    </citation>
    <scope>NUCLEOTIDE SEQUENCE [LARGE SCALE GENOMIC DNA]</scope>
    <source>
        <strain evidence="4 5">DSM 27710</strain>
    </source>
</reference>
<protein>
    <submittedName>
        <fullName evidence="4">ASPIC/UnbV domain-containing protein</fullName>
    </submittedName>
</protein>
<sequence length="672" mass="72295">MRSLLLIGAVLLFAGCSSSKATGGTGGNAGSGPGEEPELCGGAACKAEEVCDPFAQRCVEALPSRCRPGTSWQPGMVAFRDATEKWGLAALGVEGTRLSVADIDGDGFPDLSARKVGTLSDDFAPGGVRATWLLRNVAGERFEDVTEASRLVTPRRTTEPRRGRPAEVVIWADVNNDGHVDAFTGLSNTDPKNRQIESSELMLNDGTGHFVLGPEDAVFRREGDAVSRAAAVFLDADRDGAIDLFLGNGAVNGALSQDQLYRGLGDGRFEEVTAAAGLTTSPWKSLDDLNHGRGHSNAWGAVACDLNGDGRPDLAVSSYGRAPNHLWQAADGEGISFVNRSVESGYAFDDRRDWRDNESARCWCKLHPDAEDCGGVPAPQLIRCQTDADAFRWNHATDREPYRLGGNSGTTVCADVNNDGAMDLVTTEIVHWDVGTSSDPSELLLNTGSSDVTFRRPGNEATGLARAHDRVDWNDGDITAAVFDFDNDGRPDLYIGSSDYPGTRGHLYWQREDGTFEEVPIDVGIDQKASLGIAVADFDGDGDLDVVVGHSRMRCEDQCYETATTRIFENVMGQDGNWIQLDLVGGPNTNRSAIGARVTVQTELGTQTQEKGGGHGHYGMQHDPVLHFGLGKACEAKVTIRWPDAALTEQRFTLQSGYRYRLEQGGVPVARR</sequence>
<dbReference type="Pfam" id="PF13517">
    <property type="entry name" value="FG-GAP_3"/>
    <property type="match status" value="2"/>
</dbReference>
<keyword evidence="5" id="KW-1185">Reference proteome</keyword>
<dbReference type="PROSITE" id="PS51257">
    <property type="entry name" value="PROKAR_LIPOPROTEIN"/>
    <property type="match status" value="1"/>
</dbReference>
<dbReference type="Gene3D" id="2.130.10.130">
    <property type="entry name" value="Integrin alpha, N-terminal"/>
    <property type="match status" value="2"/>
</dbReference>
<dbReference type="InterPro" id="IPR028994">
    <property type="entry name" value="Integrin_alpha_N"/>
</dbReference>
<feature type="domain" description="ASPIC/UnbV" evidence="3">
    <location>
        <begin position="593"/>
        <end position="646"/>
    </location>
</feature>
<evidence type="ECO:0000313" key="4">
    <source>
        <dbReference type="EMBL" id="AKU93162.1"/>
    </source>
</evidence>
<evidence type="ECO:0000256" key="1">
    <source>
        <dbReference type="ARBA" id="ARBA00022729"/>
    </source>
</evidence>
<feature type="chain" id="PRO_5005465797" evidence="2">
    <location>
        <begin position="22"/>
        <end position="672"/>
    </location>
</feature>
<accession>A0A0K1PI20</accession>
<dbReference type="KEGG" id="vin:AKJ08_3549"/>
<name>A0A0K1PI20_9BACT</name>
<dbReference type="PANTHER" id="PTHR16026">
    <property type="entry name" value="CARTILAGE ACIDIC PROTEIN 1"/>
    <property type="match status" value="1"/>
</dbReference>
<dbReference type="Proteomes" id="UP000055590">
    <property type="component" value="Chromosome"/>
</dbReference>
<evidence type="ECO:0000313" key="5">
    <source>
        <dbReference type="Proteomes" id="UP000055590"/>
    </source>
</evidence>
<proteinExistence type="predicted"/>
<dbReference type="SUPFAM" id="SSF69318">
    <property type="entry name" value="Integrin alpha N-terminal domain"/>
    <property type="match status" value="2"/>
</dbReference>
<organism evidence="4 5">
    <name type="scientific">Vulgatibacter incomptus</name>
    <dbReference type="NCBI Taxonomy" id="1391653"/>
    <lineage>
        <taxon>Bacteria</taxon>
        <taxon>Pseudomonadati</taxon>
        <taxon>Myxococcota</taxon>
        <taxon>Myxococcia</taxon>
        <taxon>Myxococcales</taxon>
        <taxon>Cystobacterineae</taxon>
        <taxon>Vulgatibacteraceae</taxon>
        <taxon>Vulgatibacter</taxon>
    </lineage>
</organism>